<sequence length="280" mass="32067">MKLKFVIFLLILVNNFHKIILVSVPESEEDKVFIEYLNKFKIRIGKTTNEVDRVKNNVIGKYRMIKRHNERFKNGFETFEMELNKFSYLSFEELTKNTLGFKGNETSPYASLGIKVKPISKTSRTRRETPLPDYWNWNDKGIVRPVQDQGSCSSCYAFAAIGAIEAAACKTLGQCQKLSEQEAMECTDLCSGGWDDAVYSYSISTGGCTSSTYAYYGYKRQECSTSKLRKRITSTKVKGWYLLPNDEATIRNYLYNVNMEVPMLSCSLDMELKMELIIGL</sequence>
<reference evidence="4" key="1">
    <citation type="submission" date="2022-01" db="EMBL/GenBank/DDBJ databases">
        <authorList>
            <person name="King R."/>
        </authorList>
    </citation>
    <scope>NUCLEOTIDE SEQUENCE</scope>
</reference>
<name>A0A9N9SAE6_9DIPT</name>
<feature type="signal peptide" evidence="2">
    <location>
        <begin position="1"/>
        <end position="21"/>
    </location>
</feature>
<evidence type="ECO:0000256" key="1">
    <source>
        <dbReference type="ARBA" id="ARBA00008455"/>
    </source>
</evidence>
<keyword evidence="5" id="KW-1185">Reference proteome</keyword>
<dbReference type="GO" id="GO:0006508">
    <property type="term" value="P:proteolysis"/>
    <property type="evidence" value="ECO:0007669"/>
    <property type="project" value="InterPro"/>
</dbReference>
<dbReference type="OrthoDB" id="10253408at2759"/>
<dbReference type="GO" id="GO:0008234">
    <property type="term" value="F:cysteine-type peptidase activity"/>
    <property type="evidence" value="ECO:0007669"/>
    <property type="project" value="InterPro"/>
</dbReference>
<dbReference type="PANTHER" id="PTHR12411">
    <property type="entry name" value="CYSTEINE PROTEASE FAMILY C1-RELATED"/>
    <property type="match status" value="1"/>
</dbReference>
<dbReference type="SUPFAM" id="SSF54001">
    <property type="entry name" value="Cysteine proteinases"/>
    <property type="match status" value="1"/>
</dbReference>
<dbReference type="SMART" id="SM00645">
    <property type="entry name" value="Pept_C1"/>
    <property type="match status" value="1"/>
</dbReference>
<dbReference type="InterPro" id="IPR038765">
    <property type="entry name" value="Papain-like_cys_pep_sf"/>
</dbReference>
<dbReference type="AlphaFoldDB" id="A0A9N9SAE6"/>
<reference evidence="4" key="2">
    <citation type="submission" date="2022-10" db="EMBL/GenBank/DDBJ databases">
        <authorList>
            <consortium name="ENA_rothamsted_submissions"/>
            <consortium name="culmorum"/>
            <person name="King R."/>
        </authorList>
    </citation>
    <scope>NUCLEOTIDE SEQUENCE</scope>
</reference>
<keyword evidence="2" id="KW-0732">Signal</keyword>
<dbReference type="Gene3D" id="3.90.70.10">
    <property type="entry name" value="Cysteine proteinases"/>
    <property type="match status" value="1"/>
</dbReference>
<comment type="similarity">
    <text evidence="1">Belongs to the peptidase C1 family.</text>
</comment>
<evidence type="ECO:0000256" key="2">
    <source>
        <dbReference type="SAM" id="SignalP"/>
    </source>
</evidence>
<accession>A0A9N9SAE6</accession>
<evidence type="ECO:0000259" key="3">
    <source>
        <dbReference type="SMART" id="SM00645"/>
    </source>
</evidence>
<evidence type="ECO:0000313" key="5">
    <source>
        <dbReference type="Proteomes" id="UP001153620"/>
    </source>
</evidence>
<gene>
    <name evidence="4" type="ORF">CHIRRI_LOCUS14852</name>
</gene>
<feature type="domain" description="Peptidase C1A papain C-terminal" evidence="3">
    <location>
        <begin position="131"/>
        <end position="280"/>
    </location>
</feature>
<dbReference type="InterPro" id="IPR000668">
    <property type="entry name" value="Peptidase_C1A_C"/>
</dbReference>
<dbReference type="Pfam" id="PF00112">
    <property type="entry name" value="Peptidase_C1"/>
    <property type="match status" value="1"/>
</dbReference>
<proteinExistence type="inferred from homology"/>
<evidence type="ECO:0000313" key="4">
    <source>
        <dbReference type="EMBL" id="CAG9812047.1"/>
    </source>
</evidence>
<dbReference type="Proteomes" id="UP001153620">
    <property type="component" value="Chromosome 4"/>
</dbReference>
<dbReference type="InterPro" id="IPR013128">
    <property type="entry name" value="Peptidase_C1A"/>
</dbReference>
<organism evidence="4 5">
    <name type="scientific">Chironomus riparius</name>
    <dbReference type="NCBI Taxonomy" id="315576"/>
    <lineage>
        <taxon>Eukaryota</taxon>
        <taxon>Metazoa</taxon>
        <taxon>Ecdysozoa</taxon>
        <taxon>Arthropoda</taxon>
        <taxon>Hexapoda</taxon>
        <taxon>Insecta</taxon>
        <taxon>Pterygota</taxon>
        <taxon>Neoptera</taxon>
        <taxon>Endopterygota</taxon>
        <taxon>Diptera</taxon>
        <taxon>Nematocera</taxon>
        <taxon>Chironomoidea</taxon>
        <taxon>Chironomidae</taxon>
        <taxon>Chironominae</taxon>
        <taxon>Chironomus</taxon>
    </lineage>
</organism>
<protein>
    <recommendedName>
        <fullName evidence="3">Peptidase C1A papain C-terminal domain-containing protein</fullName>
    </recommendedName>
</protein>
<dbReference type="EMBL" id="OU895880">
    <property type="protein sequence ID" value="CAG9812047.1"/>
    <property type="molecule type" value="Genomic_DNA"/>
</dbReference>
<feature type="chain" id="PRO_5040412134" description="Peptidase C1A papain C-terminal domain-containing protein" evidence="2">
    <location>
        <begin position="22"/>
        <end position="280"/>
    </location>
</feature>